<sequence>MEVIETFAEIDAPPPVVWDVLLEFDSYPEWNPFVRSIEGLPIEGQRLRVRIEPPDSRGMTFTPEVIVAEENRRLGWVGRLAVPFAFDGYHEFHLDPIDGGSRTRLLQRETFRGALVPLLFDRERLERGFEAMNDAVKERAERRVDAENDTALTV</sequence>
<dbReference type="InterPro" id="IPR023393">
    <property type="entry name" value="START-like_dom_sf"/>
</dbReference>
<reference evidence="1 2" key="1">
    <citation type="submission" date="2018-09" db="EMBL/GenBank/DDBJ databases">
        <title>Genomic Encyclopedia of Archaeal and Bacterial Type Strains, Phase II (KMG-II): from individual species to whole genera.</title>
        <authorList>
            <person name="Goeker M."/>
        </authorList>
    </citation>
    <scope>NUCLEOTIDE SEQUENCE [LARGE SCALE GENOMIC DNA]</scope>
    <source>
        <strain evidence="1 2">DSM 13151</strain>
    </source>
</reference>
<gene>
    <name evidence="1" type="ORF">ATJ93_2012</name>
</gene>
<dbReference type="CDD" id="cd07822">
    <property type="entry name" value="SRPBCC_4"/>
    <property type="match status" value="1"/>
</dbReference>
<name>A0A3R7HXP4_9EURY</name>
<dbReference type="AlphaFoldDB" id="A0A3R7HXP4"/>
<evidence type="ECO:0000313" key="2">
    <source>
        <dbReference type="Proteomes" id="UP000283805"/>
    </source>
</evidence>
<dbReference type="Proteomes" id="UP000283805">
    <property type="component" value="Unassembled WGS sequence"/>
</dbReference>
<protein>
    <recommendedName>
        <fullName evidence="3">Polyketide cyclase/dehydrase/lipid transport protein</fullName>
    </recommendedName>
</protein>
<dbReference type="Pfam" id="PF10604">
    <property type="entry name" value="Polyketide_cyc2"/>
    <property type="match status" value="1"/>
</dbReference>
<dbReference type="PANTHER" id="PTHR36166">
    <property type="entry name" value="CHROMOSOME 9, WHOLE GENOME SHOTGUN SEQUENCE"/>
    <property type="match status" value="1"/>
</dbReference>
<organism evidence="1 2">
    <name type="scientific">Halopiger aswanensis</name>
    <dbReference type="NCBI Taxonomy" id="148449"/>
    <lineage>
        <taxon>Archaea</taxon>
        <taxon>Methanobacteriati</taxon>
        <taxon>Methanobacteriota</taxon>
        <taxon>Stenosarchaea group</taxon>
        <taxon>Halobacteria</taxon>
        <taxon>Halobacteriales</taxon>
        <taxon>Natrialbaceae</taxon>
        <taxon>Halopiger</taxon>
    </lineage>
</organism>
<evidence type="ECO:0000313" key="1">
    <source>
        <dbReference type="EMBL" id="RKD95161.1"/>
    </source>
</evidence>
<accession>A0A3R7HXP4</accession>
<dbReference type="Gene3D" id="3.30.530.20">
    <property type="match status" value="1"/>
</dbReference>
<dbReference type="OrthoDB" id="66844at2157"/>
<dbReference type="EMBL" id="RAPO01000002">
    <property type="protein sequence ID" value="RKD95161.1"/>
    <property type="molecule type" value="Genomic_DNA"/>
</dbReference>
<dbReference type="PANTHER" id="PTHR36166:SF1">
    <property type="entry name" value="SRPBCC DOMAIN-CONTAINING PROTEIN"/>
    <property type="match status" value="1"/>
</dbReference>
<dbReference type="RefSeq" id="WP_120244464.1">
    <property type="nucleotide sequence ID" value="NZ_RAPO01000002.1"/>
</dbReference>
<dbReference type="InterPro" id="IPR019587">
    <property type="entry name" value="Polyketide_cyclase/dehydratase"/>
</dbReference>
<dbReference type="SUPFAM" id="SSF55961">
    <property type="entry name" value="Bet v1-like"/>
    <property type="match status" value="1"/>
</dbReference>
<keyword evidence="2" id="KW-1185">Reference proteome</keyword>
<evidence type="ECO:0008006" key="3">
    <source>
        <dbReference type="Google" id="ProtNLM"/>
    </source>
</evidence>
<comment type="caution">
    <text evidence="1">The sequence shown here is derived from an EMBL/GenBank/DDBJ whole genome shotgun (WGS) entry which is preliminary data.</text>
</comment>
<proteinExistence type="predicted"/>